<dbReference type="OrthoDB" id="3800738at2759"/>
<dbReference type="EMBL" id="ML742031">
    <property type="protein sequence ID" value="KAE8154177.1"/>
    <property type="molecule type" value="Genomic_DNA"/>
</dbReference>
<protein>
    <recommendedName>
        <fullName evidence="4">F-box domain-containing protein</fullName>
    </recommendedName>
</protein>
<dbReference type="Proteomes" id="UP000325780">
    <property type="component" value="Unassembled WGS sequence"/>
</dbReference>
<keyword evidence="3" id="KW-1185">Reference proteome</keyword>
<evidence type="ECO:0000256" key="1">
    <source>
        <dbReference type="SAM" id="MobiDB-lite"/>
    </source>
</evidence>
<name>A0A5N6U6B3_ASPAV</name>
<dbReference type="InterPro" id="IPR036047">
    <property type="entry name" value="F-box-like_dom_sf"/>
</dbReference>
<dbReference type="SUPFAM" id="SSF81383">
    <property type="entry name" value="F-box domain"/>
    <property type="match status" value="1"/>
</dbReference>
<proteinExistence type="predicted"/>
<accession>A0A5N6U6B3</accession>
<evidence type="ECO:0008006" key="4">
    <source>
        <dbReference type="Google" id="ProtNLM"/>
    </source>
</evidence>
<feature type="region of interest" description="Disordered" evidence="1">
    <location>
        <begin position="250"/>
        <end position="269"/>
    </location>
</feature>
<reference evidence="2 3" key="1">
    <citation type="submission" date="2019-04" db="EMBL/GenBank/DDBJ databases">
        <title>Friends and foes A comparative genomics study of 23 Aspergillus species from section Flavi.</title>
        <authorList>
            <consortium name="DOE Joint Genome Institute"/>
            <person name="Kjaerbolling I."/>
            <person name="Vesth T."/>
            <person name="Frisvad J.C."/>
            <person name="Nybo J.L."/>
            <person name="Theobald S."/>
            <person name="Kildgaard S."/>
            <person name="Isbrandt T."/>
            <person name="Kuo A."/>
            <person name="Sato A."/>
            <person name="Lyhne E.K."/>
            <person name="Kogle M.E."/>
            <person name="Wiebenga A."/>
            <person name="Kun R.S."/>
            <person name="Lubbers R.J."/>
            <person name="Makela M.R."/>
            <person name="Barry K."/>
            <person name="Chovatia M."/>
            <person name="Clum A."/>
            <person name="Daum C."/>
            <person name="Haridas S."/>
            <person name="He G."/>
            <person name="LaButti K."/>
            <person name="Lipzen A."/>
            <person name="Mondo S."/>
            <person name="Riley R."/>
            <person name="Salamov A."/>
            <person name="Simmons B.A."/>
            <person name="Magnuson J.K."/>
            <person name="Henrissat B."/>
            <person name="Mortensen U.H."/>
            <person name="Larsen T.O."/>
            <person name="Devries R.P."/>
            <person name="Grigoriev I.V."/>
            <person name="Machida M."/>
            <person name="Baker S.E."/>
            <person name="Andersen M.R."/>
        </authorList>
    </citation>
    <scope>NUCLEOTIDE SEQUENCE [LARGE SCALE GENOMIC DNA]</scope>
    <source>
        <strain evidence="2 3">IBT 18842</strain>
    </source>
</reference>
<sequence>MSIQSIAKIFNFNFINDSQKLATMRKQTHAVFLIPEILEMILLSTDTQTLLTSQRVCGLWRGLIKKSPHIQKALFLKPISEKAKKAQGGEQITNPLLSEIVWPEFFCRSLNMRYRPAHESHHFPKIDPAREKAFLRPEASWRKMLLHQPPTERPSFHKRLEFVSQIVELNTPWIPGHGPIDLSDLEAAIDRGLLIPSTYTLLFWAQYDQQRREYTTVPNLKHIEAPINRSLRKSDLIIYMMTHSRDLVILPSPPRSETEGATQRHQAEESDFEILYRSEFRDLVKSSSDNGQIKILGSWDLHRAV</sequence>
<gene>
    <name evidence="2" type="ORF">BDV25DRAFT_136103</name>
</gene>
<evidence type="ECO:0000313" key="3">
    <source>
        <dbReference type="Proteomes" id="UP000325780"/>
    </source>
</evidence>
<evidence type="ECO:0000313" key="2">
    <source>
        <dbReference type="EMBL" id="KAE8154177.1"/>
    </source>
</evidence>
<dbReference type="AlphaFoldDB" id="A0A5N6U6B3"/>
<organism evidence="2 3">
    <name type="scientific">Aspergillus avenaceus</name>
    <dbReference type="NCBI Taxonomy" id="36643"/>
    <lineage>
        <taxon>Eukaryota</taxon>
        <taxon>Fungi</taxon>
        <taxon>Dikarya</taxon>
        <taxon>Ascomycota</taxon>
        <taxon>Pezizomycotina</taxon>
        <taxon>Eurotiomycetes</taxon>
        <taxon>Eurotiomycetidae</taxon>
        <taxon>Eurotiales</taxon>
        <taxon>Aspergillaceae</taxon>
        <taxon>Aspergillus</taxon>
        <taxon>Aspergillus subgen. Circumdati</taxon>
    </lineage>
</organism>